<evidence type="ECO:0000256" key="3">
    <source>
        <dbReference type="SAM" id="MobiDB-lite"/>
    </source>
</evidence>
<dbReference type="Pfam" id="PF02616">
    <property type="entry name" value="SMC_ScpA"/>
    <property type="match status" value="1"/>
</dbReference>
<keyword evidence="2" id="KW-0963">Cytoplasm</keyword>
<comment type="function">
    <text evidence="2">Participates in chromosomal partition during cell division. May act via the formation of a condensin-like complex containing Smc and ScpB that pull DNA away from mid-cell into both cell halves.</text>
</comment>
<feature type="region of interest" description="Disordered" evidence="3">
    <location>
        <begin position="1"/>
        <end position="55"/>
    </location>
</feature>
<dbReference type="Gene3D" id="6.10.250.2410">
    <property type="match status" value="1"/>
</dbReference>
<evidence type="ECO:0000313" key="4">
    <source>
        <dbReference type="EMBL" id="EAP73793.1"/>
    </source>
</evidence>
<accession>A0AB33VGQ9</accession>
<comment type="caution">
    <text evidence="4">The sequence shown here is derived from an EMBL/GenBank/DDBJ whole genome shotgun (WGS) entry which is preliminary data.</text>
</comment>
<gene>
    <name evidence="2" type="primary">scpA</name>
    <name evidence="4" type="ORF">RRSL_03623</name>
</gene>
<feature type="compositionally biased region" description="Low complexity" evidence="3">
    <location>
        <begin position="16"/>
        <end position="39"/>
    </location>
</feature>
<proteinExistence type="inferred from homology"/>
<keyword evidence="2" id="KW-0159">Chromosome partition</keyword>
<comment type="similarity">
    <text evidence="2">Belongs to the ScpA family.</text>
</comment>
<dbReference type="GO" id="GO:0006260">
    <property type="term" value="P:DNA replication"/>
    <property type="evidence" value="ECO:0007669"/>
    <property type="project" value="UniProtKB-UniRule"/>
</dbReference>
<comment type="subunit">
    <text evidence="2">Component of a cohesin-like complex composed of ScpA, ScpB and the Smc homodimer, in which ScpA and ScpB bind to the head domain of Smc. The presence of the three proteins is required for the association of the complex with DNA.</text>
</comment>
<protein>
    <recommendedName>
        <fullName evidence="1 2">Segregation and condensation protein A</fullName>
    </recommendedName>
</protein>
<dbReference type="PANTHER" id="PTHR33969:SF2">
    <property type="entry name" value="SEGREGATION AND CONDENSATION PROTEIN A"/>
    <property type="match status" value="1"/>
</dbReference>
<keyword evidence="2" id="KW-0131">Cell cycle</keyword>
<evidence type="ECO:0000313" key="5">
    <source>
        <dbReference type="Proteomes" id="UP000005933"/>
    </source>
</evidence>
<comment type="subcellular location">
    <subcellularLocation>
        <location evidence="2">Cytoplasm</location>
    </subcellularLocation>
    <text evidence="2">Associated with two foci at the outer edges of the nucleoid region in young cells, and at four foci within both cell halves in older cells.</text>
</comment>
<organism evidence="4 5">
    <name type="scientific">Ralstonia solanacearum (strain UW551)</name>
    <dbReference type="NCBI Taxonomy" id="342110"/>
    <lineage>
        <taxon>Bacteria</taxon>
        <taxon>Pseudomonadati</taxon>
        <taxon>Pseudomonadota</taxon>
        <taxon>Betaproteobacteria</taxon>
        <taxon>Burkholderiales</taxon>
        <taxon>Burkholderiaceae</taxon>
        <taxon>Ralstonia</taxon>
        <taxon>Ralstonia solanacearum species complex</taxon>
    </lineage>
</organism>
<evidence type="ECO:0000256" key="1">
    <source>
        <dbReference type="ARBA" id="ARBA00044777"/>
    </source>
</evidence>
<dbReference type="Proteomes" id="UP000005933">
    <property type="component" value="Unassembled WGS sequence"/>
</dbReference>
<dbReference type="InterPro" id="IPR003768">
    <property type="entry name" value="ScpA"/>
</dbReference>
<evidence type="ECO:0000256" key="2">
    <source>
        <dbReference type="HAMAP-Rule" id="MF_01805"/>
    </source>
</evidence>
<reference evidence="4 5" key="1">
    <citation type="journal article" date="2006" name="Mol. Plant Microbe Interact.">
        <title>Identification of open reading frames unique to a select agent: Ralstonia solanacearum race 3 biovar 2.</title>
        <authorList>
            <person name="Gabriel D.W."/>
            <person name="Allen C."/>
            <person name="Schell M."/>
            <person name="Denny T.P."/>
            <person name="Greenberg J.T."/>
            <person name="Duan Y.P."/>
            <person name="Flores-Cruz Z."/>
            <person name="Huang Q."/>
            <person name="Clifford J.M."/>
            <person name="Presting G."/>
            <person name="Gonzalez E.T."/>
            <person name="Reddy J."/>
            <person name="Elphinstone J."/>
            <person name="Swanson J."/>
            <person name="Yao J."/>
            <person name="Mulholland V."/>
            <person name="Liu L."/>
            <person name="Farmerie W."/>
            <person name="Patnaikuni M."/>
            <person name="Balogh B."/>
            <person name="Norman D."/>
            <person name="Alvarez A."/>
            <person name="Castillo J.A."/>
            <person name="Jones J."/>
            <person name="Saddler G."/>
            <person name="Walunas T."/>
            <person name="Zhukov A."/>
            <person name="Mikhailova N."/>
        </authorList>
    </citation>
    <scope>NUCLEOTIDE SEQUENCE [LARGE SCALE GENOMIC DNA]</scope>
    <source>
        <strain evidence="4 5">UW551</strain>
    </source>
</reference>
<dbReference type="AlphaFoldDB" id="A0AB33VGQ9"/>
<dbReference type="HAMAP" id="MF_01805">
    <property type="entry name" value="ScpA"/>
    <property type="match status" value="1"/>
</dbReference>
<dbReference type="GO" id="GO:0007059">
    <property type="term" value="P:chromosome segregation"/>
    <property type="evidence" value="ECO:0007669"/>
    <property type="project" value="UniProtKB-UniRule"/>
</dbReference>
<dbReference type="PANTHER" id="PTHR33969">
    <property type="entry name" value="SEGREGATION AND CONDENSATION PROTEIN A"/>
    <property type="match status" value="1"/>
</dbReference>
<name>A0AB33VGQ9_RALSU</name>
<dbReference type="EMBL" id="AAKL01000010">
    <property type="protein sequence ID" value="EAP73793.1"/>
    <property type="molecule type" value="Genomic_DNA"/>
</dbReference>
<dbReference type="GO" id="GO:0051301">
    <property type="term" value="P:cell division"/>
    <property type="evidence" value="ECO:0007669"/>
    <property type="project" value="UniProtKB-KW"/>
</dbReference>
<keyword evidence="2" id="KW-0132">Cell division</keyword>
<dbReference type="GO" id="GO:0005737">
    <property type="term" value="C:cytoplasm"/>
    <property type="evidence" value="ECO:0007669"/>
    <property type="project" value="UniProtKB-SubCell"/>
</dbReference>
<sequence>MAVRSCGTRSRSTWKSARAPSSRACRRSPTSTRSTDRPAGPGRTPSIRRMTTSAQDKLSLPVELPSVAPDQDSTPAQVDGLAFARLYGEPLFKLPQDLYIPPDALEIFLEAFEGPLDLLLYLIRRQNFNVLDIPMAQVTRQYLAYIEQIRATNLELAAEYLLMAAMLIEIKSRMLLPVKKTDSGEEPEDPRAELVRRLLEYEQMKLAAQKLDALPQLGRDFLRAQVYIEQSLAPRYPDVNSDDLRAAWADVLRRAKLTQHHKITREELSVREHMSQILRRLQHARFMEFTELFEDVIQSGKGAPIVVVNFVAMLELSRESLVEITQAEPYAPIYVRLAYSPT</sequence>